<protein>
    <submittedName>
        <fullName evidence="2">Uncharacterized protein</fullName>
    </submittedName>
</protein>
<proteinExistence type="predicted"/>
<keyword evidence="1" id="KW-1185">Reference proteome</keyword>
<name>A0A915HRW8_ROMCU</name>
<evidence type="ECO:0000313" key="1">
    <source>
        <dbReference type="Proteomes" id="UP000887565"/>
    </source>
</evidence>
<organism evidence="1 2">
    <name type="scientific">Romanomermis culicivorax</name>
    <name type="common">Nematode worm</name>
    <dbReference type="NCBI Taxonomy" id="13658"/>
    <lineage>
        <taxon>Eukaryota</taxon>
        <taxon>Metazoa</taxon>
        <taxon>Ecdysozoa</taxon>
        <taxon>Nematoda</taxon>
        <taxon>Enoplea</taxon>
        <taxon>Dorylaimia</taxon>
        <taxon>Mermithida</taxon>
        <taxon>Mermithoidea</taxon>
        <taxon>Mermithidae</taxon>
        <taxon>Romanomermis</taxon>
    </lineage>
</organism>
<dbReference type="Proteomes" id="UP000887565">
    <property type="component" value="Unplaced"/>
</dbReference>
<dbReference type="AlphaFoldDB" id="A0A915HRW8"/>
<accession>A0A915HRW8</accession>
<evidence type="ECO:0000313" key="2">
    <source>
        <dbReference type="WBParaSite" id="nRc.2.0.1.t04175-RA"/>
    </source>
</evidence>
<sequence>MLMAKKTIKLEKKVRTKKSKIVGNSRKKSHLIQVTDQTEPNGADGSELLALTVHPAAVTGFQFGSSLLTGRHQITLSKYI</sequence>
<dbReference type="WBParaSite" id="nRc.2.0.1.t04175-RA">
    <property type="protein sequence ID" value="nRc.2.0.1.t04175-RA"/>
    <property type="gene ID" value="nRc.2.0.1.g04175"/>
</dbReference>
<reference evidence="2" key="1">
    <citation type="submission" date="2022-11" db="UniProtKB">
        <authorList>
            <consortium name="WormBaseParasite"/>
        </authorList>
    </citation>
    <scope>IDENTIFICATION</scope>
</reference>